<proteinExistence type="predicted"/>
<dbReference type="InterPro" id="IPR027417">
    <property type="entry name" value="P-loop_NTPase"/>
</dbReference>
<gene>
    <name evidence="6" type="ORF">GCM10010406_40200</name>
</gene>
<feature type="domain" description="ABC transporter" evidence="5">
    <location>
        <begin position="386"/>
        <end position="583"/>
    </location>
</feature>
<dbReference type="InterPro" id="IPR017871">
    <property type="entry name" value="ABC_transporter-like_CS"/>
</dbReference>
<dbReference type="Pfam" id="PF00005">
    <property type="entry name" value="ABC_tran"/>
    <property type="match status" value="2"/>
</dbReference>
<protein>
    <submittedName>
        <fullName evidence="6">ABC-F family ATP-binding cassette domain-containing protein</fullName>
    </submittedName>
</protein>
<dbReference type="InterPro" id="IPR003439">
    <property type="entry name" value="ABC_transporter-like_ATP-bd"/>
</dbReference>
<evidence type="ECO:0000256" key="1">
    <source>
        <dbReference type="ARBA" id="ARBA00022737"/>
    </source>
</evidence>
<evidence type="ECO:0000256" key="3">
    <source>
        <dbReference type="ARBA" id="ARBA00022840"/>
    </source>
</evidence>
<feature type="region of interest" description="Disordered" evidence="4">
    <location>
        <begin position="346"/>
        <end position="380"/>
    </location>
</feature>
<feature type="domain" description="ABC transporter" evidence="5">
    <location>
        <begin position="5"/>
        <end position="279"/>
    </location>
</feature>
<keyword evidence="3 6" id="KW-0067">ATP-binding</keyword>
<dbReference type="SUPFAM" id="SSF52540">
    <property type="entry name" value="P-loop containing nucleoside triphosphate hydrolases"/>
    <property type="match status" value="2"/>
</dbReference>
<sequence>MPTQITALDVTKAYDGRPVLEGVTCSLAVGGRTGVIGENGSGKTTLLRLLAGRERPDHGQVVLTAEGGTGYLAQDVHLPPHATVQEVLDDALADLRAIEARMRLLESAMADGPGGADRAGRTDGAGGPGGGEAVLSEAVLSEYGDLLTLFELRGGYDADARTERALHGLGLAGLRRDRAAGTLSGGEQARLRLAAVLVAAPEVLLLDEPTNHLDDTALTWLEDHLRSRRGTTAVVSHDRVFLERVATDLLEVDADRRRVVRYGNGYAGYLAERAAARRRWAQQYERWRADVDGAREAAATTARRVVPGREMKDRNKMAYGMAAGRVQQSLASRVRNAEERLRRLLADPVPPPPEPLRFAPPLRAGSAARAARAGRGDGGDGAGGGVRGALLDAGGVAVAGRLAPVSLTVAAGERLLVTGPNGAGKSTLLHVLAGELAPDAGTVARRGRIAHLRQETAPGRPGQTLLEAFAHGRPGPPEEYAERLLSLGLFDRERLDVPVQALSTGQRQRLALARLVDEPADVLLLDEPTNHLSLALAEDLEEALEHYDGALVLVSHDRRTLQRWKGPRLDLRAPAGSPAESPAGGR</sequence>
<evidence type="ECO:0000313" key="6">
    <source>
        <dbReference type="EMBL" id="GAA2499634.1"/>
    </source>
</evidence>
<dbReference type="Proteomes" id="UP001501358">
    <property type="component" value="Unassembled WGS sequence"/>
</dbReference>
<dbReference type="EMBL" id="BAAATA010000027">
    <property type="protein sequence ID" value="GAA2499634.1"/>
    <property type="molecule type" value="Genomic_DNA"/>
</dbReference>
<accession>A0ABP5ZLE6</accession>
<reference evidence="7" key="1">
    <citation type="journal article" date="2019" name="Int. J. Syst. Evol. Microbiol.">
        <title>The Global Catalogue of Microorganisms (GCM) 10K type strain sequencing project: providing services to taxonomists for standard genome sequencing and annotation.</title>
        <authorList>
            <consortium name="The Broad Institute Genomics Platform"/>
            <consortium name="The Broad Institute Genome Sequencing Center for Infectious Disease"/>
            <person name="Wu L."/>
            <person name="Ma J."/>
        </authorList>
    </citation>
    <scope>NUCLEOTIDE SEQUENCE [LARGE SCALE GENOMIC DNA]</scope>
    <source>
        <strain evidence="7">JCM 6307</strain>
    </source>
</reference>
<dbReference type="CDD" id="cd03221">
    <property type="entry name" value="ABCF_EF-3"/>
    <property type="match status" value="2"/>
</dbReference>
<evidence type="ECO:0000313" key="7">
    <source>
        <dbReference type="Proteomes" id="UP001501358"/>
    </source>
</evidence>
<dbReference type="PROSITE" id="PS00211">
    <property type="entry name" value="ABC_TRANSPORTER_1"/>
    <property type="match status" value="1"/>
</dbReference>
<organism evidence="6 7">
    <name type="scientific">Streptomyces thermolineatus</name>
    <dbReference type="NCBI Taxonomy" id="44033"/>
    <lineage>
        <taxon>Bacteria</taxon>
        <taxon>Bacillati</taxon>
        <taxon>Actinomycetota</taxon>
        <taxon>Actinomycetes</taxon>
        <taxon>Kitasatosporales</taxon>
        <taxon>Streptomycetaceae</taxon>
        <taxon>Streptomyces</taxon>
    </lineage>
</organism>
<dbReference type="RefSeq" id="WP_344384582.1">
    <property type="nucleotide sequence ID" value="NZ_BAAATA010000027.1"/>
</dbReference>
<evidence type="ECO:0000256" key="4">
    <source>
        <dbReference type="SAM" id="MobiDB-lite"/>
    </source>
</evidence>
<keyword evidence="2" id="KW-0547">Nucleotide-binding</keyword>
<keyword evidence="1" id="KW-0677">Repeat</keyword>
<comment type="caution">
    <text evidence="6">The sequence shown here is derived from an EMBL/GenBank/DDBJ whole genome shotgun (WGS) entry which is preliminary data.</text>
</comment>
<dbReference type="PROSITE" id="PS50893">
    <property type="entry name" value="ABC_TRANSPORTER_2"/>
    <property type="match status" value="2"/>
</dbReference>
<evidence type="ECO:0000256" key="2">
    <source>
        <dbReference type="ARBA" id="ARBA00022741"/>
    </source>
</evidence>
<dbReference type="PANTHER" id="PTHR19211">
    <property type="entry name" value="ATP-BINDING TRANSPORT PROTEIN-RELATED"/>
    <property type="match status" value="1"/>
</dbReference>
<dbReference type="SMART" id="SM00382">
    <property type="entry name" value="AAA"/>
    <property type="match status" value="2"/>
</dbReference>
<dbReference type="Gene3D" id="3.40.50.300">
    <property type="entry name" value="P-loop containing nucleotide triphosphate hydrolases"/>
    <property type="match status" value="2"/>
</dbReference>
<keyword evidence="7" id="KW-1185">Reference proteome</keyword>
<feature type="region of interest" description="Disordered" evidence="4">
    <location>
        <begin position="110"/>
        <end position="131"/>
    </location>
</feature>
<dbReference type="GO" id="GO:0005524">
    <property type="term" value="F:ATP binding"/>
    <property type="evidence" value="ECO:0007669"/>
    <property type="project" value="UniProtKB-KW"/>
</dbReference>
<feature type="compositionally biased region" description="Gly residues" evidence="4">
    <location>
        <begin position="112"/>
        <end position="131"/>
    </location>
</feature>
<evidence type="ECO:0000259" key="5">
    <source>
        <dbReference type="PROSITE" id="PS50893"/>
    </source>
</evidence>
<dbReference type="PANTHER" id="PTHR19211:SF14">
    <property type="entry name" value="ATP-BINDING CASSETTE SUB-FAMILY F MEMBER 1"/>
    <property type="match status" value="1"/>
</dbReference>
<dbReference type="InterPro" id="IPR050611">
    <property type="entry name" value="ABCF"/>
</dbReference>
<name>A0ABP5ZLE6_9ACTN</name>
<feature type="compositionally biased region" description="Low complexity" evidence="4">
    <location>
        <begin position="356"/>
        <end position="373"/>
    </location>
</feature>
<dbReference type="InterPro" id="IPR003593">
    <property type="entry name" value="AAA+_ATPase"/>
</dbReference>